<evidence type="ECO:0008006" key="5">
    <source>
        <dbReference type="Google" id="ProtNLM"/>
    </source>
</evidence>
<reference evidence="3" key="1">
    <citation type="submission" date="2020-10" db="EMBL/GenBank/DDBJ databases">
        <authorList>
            <person name="Gilroy R."/>
        </authorList>
    </citation>
    <scope>NUCLEOTIDE SEQUENCE</scope>
    <source>
        <strain evidence="3">D3-1215</strain>
    </source>
</reference>
<dbReference type="Gene3D" id="3.10.129.10">
    <property type="entry name" value="Hotdog Thioesterase"/>
    <property type="match status" value="1"/>
</dbReference>
<accession>A0A9D9H9N3</accession>
<proteinExistence type="predicted"/>
<dbReference type="Proteomes" id="UP000823637">
    <property type="component" value="Unassembled WGS sequence"/>
</dbReference>
<dbReference type="Pfam" id="PF20791">
    <property type="entry name" value="Acyl-ACP_TE_C"/>
    <property type="match status" value="1"/>
</dbReference>
<dbReference type="AlphaFoldDB" id="A0A9D9H9N3"/>
<protein>
    <recommendedName>
        <fullName evidence="5">Acyl-ACP thioesterase</fullName>
    </recommendedName>
</protein>
<comment type="caution">
    <text evidence="3">The sequence shown here is derived from an EMBL/GenBank/DDBJ whole genome shotgun (WGS) entry which is preliminary data.</text>
</comment>
<name>A0A9D9H9N3_9BACT</name>
<feature type="domain" description="Acyl-ACP thioesterase-like C-terminal" evidence="2">
    <location>
        <begin position="156"/>
        <end position="223"/>
    </location>
</feature>
<reference evidence="3" key="2">
    <citation type="journal article" date="2021" name="PeerJ">
        <title>Extensive microbial diversity within the chicken gut microbiome revealed by metagenomics and culture.</title>
        <authorList>
            <person name="Gilroy R."/>
            <person name="Ravi A."/>
            <person name="Getino M."/>
            <person name="Pursley I."/>
            <person name="Horton D.L."/>
            <person name="Alikhan N.F."/>
            <person name="Baker D."/>
            <person name="Gharbi K."/>
            <person name="Hall N."/>
            <person name="Watson M."/>
            <person name="Adriaenssens E.M."/>
            <person name="Foster-Nyarko E."/>
            <person name="Jarju S."/>
            <person name="Secka A."/>
            <person name="Antonio M."/>
            <person name="Oren A."/>
            <person name="Chaudhuri R.R."/>
            <person name="La Ragione R."/>
            <person name="Hildebrand F."/>
            <person name="Pallen M.J."/>
        </authorList>
    </citation>
    <scope>NUCLEOTIDE SEQUENCE</scope>
    <source>
        <strain evidence="3">D3-1215</strain>
    </source>
</reference>
<dbReference type="InterPro" id="IPR029069">
    <property type="entry name" value="HotDog_dom_sf"/>
</dbReference>
<dbReference type="GO" id="GO:0006633">
    <property type="term" value="P:fatty acid biosynthetic process"/>
    <property type="evidence" value="ECO:0007669"/>
    <property type="project" value="InterPro"/>
</dbReference>
<evidence type="ECO:0000313" key="4">
    <source>
        <dbReference type="Proteomes" id="UP000823637"/>
    </source>
</evidence>
<dbReference type="SUPFAM" id="SSF54637">
    <property type="entry name" value="Thioesterase/thiol ester dehydrase-isomerase"/>
    <property type="match status" value="2"/>
</dbReference>
<sequence length="238" mass="27068">MVEIQRQVAHSEVNADFKAKYASIITYMQDCSFVHLLGQDGMMHELDKRGMGMFLTCRQCNLYKIPVFEQDIVVRTWVYSLNRFIGYRNTVVYDKASMEVLAASYAGGAFVDLASGLPAHIPDEAIKDVLIEKKFDGMEYLPRKVAIPDLDGDVKDPFTIYRSHIDSYGHTNNAQYIRMVTDCLDEEVYPKIMRAEYKIPAKSGDKIYPTVYKKQADKTTVVLRNGKGDVCLSCELTM</sequence>
<dbReference type="InterPro" id="IPR002864">
    <property type="entry name" value="Acyl-ACP_thioesterase_NHD"/>
</dbReference>
<evidence type="ECO:0000313" key="3">
    <source>
        <dbReference type="EMBL" id="MBO8446265.1"/>
    </source>
</evidence>
<evidence type="ECO:0000259" key="1">
    <source>
        <dbReference type="Pfam" id="PF01643"/>
    </source>
</evidence>
<dbReference type="Pfam" id="PF01643">
    <property type="entry name" value="Acyl-ACP_TE"/>
    <property type="match status" value="1"/>
</dbReference>
<evidence type="ECO:0000259" key="2">
    <source>
        <dbReference type="Pfam" id="PF20791"/>
    </source>
</evidence>
<feature type="domain" description="Acyl-ACP thioesterase N-terminal hotdog" evidence="1">
    <location>
        <begin position="7"/>
        <end position="126"/>
    </location>
</feature>
<dbReference type="InterPro" id="IPR049427">
    <property type="entry name" value="Acyl-ACP_TE_C"/>
</dbReference>
<organism evidence="3 4">
    <name type="scientific">Candidatus Enterocola intestinipullorum</name>
    <dbReference type="NCBI Taxonomy" id="2840783"/>
    <lineage>
        <taxon>Bacteria</taxon>
        <taxon>Pseudomonadati</taxon>
        <taxon>Bacteroidota</taxon>
        <taxon>Bacteroidia</taxon>
        <taxon>Bacteroidales</taxon>
        <taxon>Candidatus Enterocola</taxon>
    </lineage>
</organism>
<dbReference type="GO" id="GO:0016790">
    <property type="term" value="F:thiolester hydrolase activity"/>
    <property type="evidence" value="ECO:0007669"/>
    <property type="project" value="InterPro"/>
</dbReference>
<gene>
    <name evidence="3" type="ORF">IAC32_00760</name>
</gene>
<dbReference type="EMBL" id="JADIMR010000010">
    <property type="protein sequence ID" value="MBO8446265.1"/>
    <property type="molecule type" value="Genomic_DNA"/>
</dbReference>